<evidence type="ECO:0000313" key="1">
    <source>
        <dbReference type="EMBL" id="OZU89709.1"/>
    </source>
</evidence>
<evidence type="ECO:0008006" key="3">
    <source>
        <dbReference type="Google" id="ProtNLM"/>
    </source>
</evidence>
<dbReference type="Pfam" id="PF11167">
    <property type="entry name" value="DUF2953"/>
    <property type="match status" value="1"/>
</dbReference>
<dbReference type="OrthoDB" id="1683589at2"/>
<dbReference type="AlphaFoldDB" id="A0A265NE37"/>
<dbReference type="InterPro" id="IPR021338">
    <property type="entry name" value="DUF2953"/>
</dbReference>
<proteinExistence type="predicted"/>
<sequence length="193" mass="22057">MIWILIFLCFVILIAAALYSRIYVTFNYSYTREKHILSVTIAIYKLKVFRKQINLSEELNDSLNNKQQPDFGSFQEKLKSIFQQLKSLNDAANQVLGYLQIQQLNWHTNGGTGDAASTGIASGGVWMIKGIITGVLAEKMMMKCKPGLTVQPHFQLLFFQTKIDCIVSFRLGQTIYALFKVMRKNNLKEKAYI</sequence>
<protein>
    <recommendedName>
        <fullName evidence="3">DUF2953 domain-containing protein</fullName>
    </recommendedName>
</protein>
<name>A0A265NE37_9BACI</name>
<dbReference type="EMBL" id="NPMS01000001">
    <property type="protein sequence ID" value="OZU89709.1"/>
    <property type="molecule type" value="Genomic_DNA"/>
</dbReference>
<gene>
    <name evidence="1" type="ORF">CIL03_00785</name>
</gene>
<evidence type="ECO:0000313" key="2">
    <source>
        <dbReference type="Proteomes" id="UP000216498"/>
    </source>
</evidence>
<organism evidence="1 2">
    <name type="scientific">Virgibacillus indicus</name>
    <dbReference type="NCBI Taxonomy" id="2024554"/>
    <lineage>
        <taxon>Bacteria</taxon>
        <taxon>Bacillati</taxon>
        <taxon>Bacillota</taxon>
        <taxon>Bacilli</taxon>
        <taxon>Bacillales</taxon>
        <taxon>Bacillaceae</taxon>
        <taxon>Virgibacillus</taxon>
    </lineage>
</organism>
<reference evidence="1 2" key="1">
    <citation type="submission" date="2017-08" db="EMBL/GenBank/DDBJ databases">
        <title>Virgibacillus indicus sp. nov. and Virgibacillus profoundi sp. nov, two moderately halophilic bacteria isolated from marine sediment by using the Microfluidic Streak Plate.</title>
        <authorList>
            <person name="Xu B."/>
            <person name="Hu B."/>
            <person name="Wang J."/>
            <person name="Zhu Y."/>
            <person name="Huang L."/>
            <person name="Du W."/>
            <person name="Huang Y."/>
        </authorList>
    </citation>
    <scope>NUCLEOTIDE SEQUENCE [LARGE SCALE GENOMIC DNA]</scope>
    <source>
        <strain evidence="1 2">IO3-P2-C2</strain>
    </source>
</reference>
<keyword evidence="2" id="KW-1185">Reference proteome</keyword>
<comment type="caution">
    <text evidence="1">The sequence shown here is derived from an EMBL/GenBank/DDBJ whole genome shotgun (WGS) entry which is preliminary data.</text>
</comment>
<dbReference type="Proteomes" id="UP000216498">
    <property type="component" value="Unassembled WGS sequence"/>
</dbReference>
<dbReference type="RefSeq" id="WP_094883310.1">
    <property type="nucleotide sequence ID" value="NZ_NPMS01000001.1"/>
</dbReference>
<accession>A0A265NE37</accession>